<reference evidence="2" key="1">
    <citation type="journal article" date="2014" name="Front. Microbiol.">
        <title>High frequency of phylogenetically diverse reductive dehalogenase-homologous genes in deep subseafloor sedimentary metagenomes.</title>
        <authorList>
            <person name="Kawai M."/>
            <person name="Futagami T."/>
            <person name="Toyoda A."/>
            <person name="Takaki Y."/>
            <person name="Nishi S."/>
            <person name="Hori S."/>
            <person name="Arai W."/>
            <person name="Tsubouchi T."/>
            <person name="Morono Y."/>
            <person name="Uchiyama I."/>
            <person name="Ito T."/>
            <person name="Fujiyama A."/>
            <person name="Inagaki F."/>
            <person name="Takami H."/>
        </authorList>
    </citation>
    <scope>NUCLEOTIDE SEQUENCE</scope>
    <source>
        <strain evidence="2">Expedition CK06-06</strain>
    </source>
</reference>
<feature type="non-terminal residue" evidence="2">
    <location>
        <position position="263"/>
    </location>
</feature>
<evidence type="ECO:0000259" key="1">
    <source>
        <dbReference type="Pfam" id="PF01261"/>
    </source>
</evidence>
<sequence>MLLPDSEENIELFDRGVSLLIQKGIVAIEYFAPAHHVVEREEILRQKGMQGIYLAAILQKRQNLNLSSLDENERRKAVDETLKCIDASKAAKVATVLVTSGARPENELQKEEGLLAFQDSLEEICTYGGKDITITIEPGDSNVNFFQLIGPTAQAAALMRQMVGRGIGNLALTMDISHLAMLGEEITPSLEEVIPYCSHIHLANCILDKTDPLYGDKHPPFSVKNGCYDPAVAKDVIDWLQNNYPDRDFLVSIEIMSRAEDQW</sequence>
<dbReference type="InterPro" id="IPR036237">
    <property type="entry name" value="Xyl_isomerase-like_sf"/>
</dbReference>
<feature type="domain" description="Xylose isomerase-like TIM barrel" evidence="1">
    <location>
        <begin position="41"/>
        <end position="205"/>
    </location>
</feature>
<dbReference type="AlphaFoldDB" id="X1U8G7"/>
<dbReference type="EMBL" id="BARW01023479">
    <property type="protein sequence ID" value="GAI96145.1"/>
    <property type="molecule type" value="Genomic_DNA"/>
</dbReference>
<dbReference type="SUPFAM" id="SSF51658">
    <property type="entry name" value="Xylose isomerase-like"/>
    <property type="match status" value="1"/>
</dbReference>
<accession>X1U8G7</accession>
<dbReference type="Pfam" id="PF01261">
    <property type="entry name" value="AP_endonuc_2"/>
    <property type="match status" value="1"/>
</dbReference>
<evidence type="ECO:0000313" key="2">
    <source>
        <dbReference type="EMBL" id="GAI96145.1"/>
    </source>
</evidence>
<organism evidence="2">
    <name type="scientific">marine sediment metagenome</name>
    <dbReference type="NCBI Taxonomy" id="412755"/>
    <lineage>
        <taxon>unclassified sequences</taxon>
        <taxon>metagenomes</taxon>
        <taxon>ecological metagenomes</taxon>
    </lineage>
</organism>
<dbReference type="InterPro" id="IPR013022">
    <property type="entry name" value="Xyl_isomerase-like_TIM-brl"/>
</dbReference>
<dbReference type="Gene3D" id="3.20.20.150">
    <property type="entry name" value="Divalent-metal-dependent TIM barrel enzymes"/>
    <property type="match status" value="1"/>
</dbReference>
<comment type="caution">
    <text evidence="2">The sequence shown here is derived from an EMBL/GenBank/DDBJ whole genome shotgun (WGS) entry which is preliminary data.</text>
</comment>
<protein>
    <recommendedName>
        <fullName evidence="1">Xylose isomerase-like TIM barrel domain-containing protein</fullName>
    </recommendedName>
</protein>
<gene>
    <name evidence="2" type="ORF">S12H4_38928</name>
</gene>
<name>X1U8G7_9ZZZZ</name>
<proteinExistence type="predicted"/>